<dbReference type="InterPro" id="IPR014729">
    <property type="entry name" value="Rossmann-like_a/b/a_fold"/>
</dbReference>
<evidence type="ECO:0000259" key="4">
    <source>
        <dbReference type="Pfam" id="PF02702"/>
    </source>
</evidence>
<dbReference type="InterPro" id="IPR052023">
    <property type="entry name" value="Histidine_kinase_KdpD"/>
</dbReference>
<comment type="caution">
    <text evidence="5">The sequence shown here is derived from an EMBL/GenBank/DDBJ whole genome shotgun (WGS) entry which is preliminary data.</text>
</comment>
<dbReference type="Gene3D" id="3.40.50.620">
    <property type="entry name" value="HUPs"/>
    <property type="match status" value="1"/>
</dbReference>
<dbReference type="GO" id="GO:0000155">
    <property type="term" value="F:phosphorelay sensor kinase activity"/>
    <property type="evidence" value="ECO:0007669"/>
    <property type="project" value="InterPro"/>
</dbReference>
<evidence type="ECO:0000313" key="6">
    <source>
        <dbReference type="Proteomes" id="UP000612893"/>
    </source>
</evidence>
<proteinExistence type="predicted"/>
<keyword evidence="1" id="KW-0808">Transferase</keyword>
<dbReference type="PANTHER" id="PTHR45569:SF1">
    <property type="entry name" value="SENSOR PROTEIN KDPD"/>
    <property type="match status" value="1"/>
</dbReference>
<protein>
    <recommendedName>
        <fullName evidence="4">Signal transduction histidine kinase osmosensitive K+ channel sensor N-terminal domain-containing protein</fullName>
    </recommendedName>
</protein>
<keyword evidence="2" id="KW-0418">Kinase</keyword>
<organism evidence="5 6">
    <name type="scientific">Candidatus Nephthysia bennettiae</name>
    <dbReference type="NCBI Taxonomy" id="3127016"/>
    <lineage>
        <taxon>Bacteria</taxon>
        <taxon>Bacillati</taxon>
        <taxon>Candidatus Dormiibacterota</taxon>
        <taxon>Candidatus Dormibacteria</taxon>
        <taxon>Candidatus Dormibacterales</taxon>
        <taxon>Candidatus Dormibacteraceae</taxon>
        <taxon>Candidatus Nephthysia</taxon>
    </lineage>
</organism>
<evidence type="ECO:0000256" key="1">
    <source>
        <dbReference type="ARBA" id="ARBA00022679"/>
    </source>
</evidence>
<reference evidence="5" key="1">
    <citation type="submission" date="2020-10" db="EMBL/GenBank/DDBJ databases">
        <title>Ca. Dormibacterota MAGs.</title>
        <authorList>
            <person name="Montgomery K."/>
        </authorList>
    </citation>
    <scope>NUCLEOTIDE SEQUENCE [LARGE SCALE GENOMIC DNA]</scope>
    <source>
        <strain evidence="5">SC8812_S17_10</strain>
    </source>
</reference>
<dbReference type="InterPro" id="IPR003852">
    <property type="entry name" value="Sig_transdc_His_kinase_KdpD_N"/>
</dbReference>
<name>A0A934NAI7_9BACT</name>
<dbReference type="EMBL" id="JAEKNR010000186">
    <property type="protein sequence ID" value="MBJ7600063.1"/>
    <property type="molecule type" value="Genomic_DNA"/>
</dbReference>
<dbReference type="Proteomes" id="UP000612893">
    <property type="component" value="Unassembled WGS sequence"/>
</dbReference>
<dbReference type="Gene3D" id="3.40.50.300">
    <property type="entry name" value="P-loop containing nucleotide triphosphate hydrolases"/>
    <property type="match status" value="2"/>
</dbReference>
<evidence type="ECO:0000313" key="5">
    <source>
        <dbReference type="EMBL" id="MBJ7600063.1"/>
    </source>
</evidence>
<feature type="domain" description="Signal transduction histidine kinase osmosensitive K+ channel sensor N-terminal" evidence="4">
    <location>
        <begin position="1"/>
        <end position="189"/>
    </location>
</feature>
<dbReference type="SUPFAM" id="SSF52402">
    <property type="entry name" value="Adenine nucleotide alpha hydrolases-like"/>
    <property type="match status" value="1"/>
</dbReference>
<keyword evidence="3" id="KW-0902">Two-component regulatory system</keyword>
<dbReference type="GO" id="GO:0005886">
    <property type="term" value="C:plasma membrane"/>
    <property type="evidence" value="ECO:0007669"/>
    <property type="project" value="TreeGrafter"/>
</dbReference>
<dbReference type="InterPro" id="IPR027417">
    <property type="entry name" value="P-loop_NTPase"/>
</dbReference>
<dbReference type="Pfam" id="PF02702">
    <property type="entry name" value="KdpD"/>
    <property type="match status" value="2"/>
</dbReference>
<evidence type="ECO:0000256" key="2">
    <source>
        <dbReference type="ARBA" id="ARBA00022777"/>
    </source>
</evidence>
<dbReference type="PANTHER" id="PTHR45569">
    <property type="entry name" value="SENSOR PROTEIN KDPD"/>
    <property type="match status" value="1"/>
</dbReference>
<gene>
    <name evidence="5" type="ORF">JF922_18545</name>
</gene>
<accession>A0A934NAI7</accession>
<evidence type="ECO:0000256" key="3">
    <source>
        <dbReference type="ARBA" id="ARBA00023012"/>
    </source>
</evidence>
<feature type="domain" description="Signal transduction histidine kinase osmosensitive K+ channel sensor N-terminal" evidence="4">
    <location>
        <begin position="354"/>
        <end position="554"/>
    </location>
</feature>
<dbReference type="AlphaFoldDB" id="A0A934NAI7"/>
<keyword evidence="6" id="KW-1185">Reference proteome</keyword>
<sequence length="697" mass="76385">MLREGHELLTHGHDVVVAYVETYGRPCTAELVAGFEVVPRKTVEYRDTTLEDMDLDAVLARRPEIALVDELAHTNAPGLRNQKRWQDVEQLRDAGIDVISTLNVQHVESVKDLVEKVAGVPVRETIPDRVLDGADVIQFIDIAPEALRKRMRHGNVYRREKVDTALDNFFRPRNLAAMRQIGLRLVADSMAKTSHVVTSPEDVLVAVSGGVSEALMRRGARLARRRGGSCSVVTVQTGSEDHPETERLRQVAAQLGASFAVLGGRDVAGAIVQAARDVGADHVVVGEGATSGPNRWRPTLVDRIIDGLPDADVHVISLVGRPLEAREAADGSGPQARPDPMAVLRKVSSDNRRRATLRVYLGYAPGCGTTTAMLDEGRRRAGRGTDVVVGAFRVHGDPKQALAGLEVLGGIRGAPDERPLELEAVLARNPQVVCIDDLAALDSQGRPCVEAVPTLLRAGITVLATLHLLSLRSAAEAIAGLLQRPVTEPLIDDEVLFMFDELEVVDVPPQELLQRIAQDGILTPAERASAMQQELRPSVLATLRESALRIVANHCDRQFMEELRENDGSSPFEIRGRIVLSLALIRGMEDRIRASARYARAQDATFTVITVRRPGLSEGEKALMGTYTALTHQLGGEFVRLEGRPVAQALARFIQQTLATEVIIGHRRRSRWQPWDTTSELIRLLEGVDIHILRRED</sequence>